<dbReference type="GO" id="GO:0006622">
    <property type="term" value="P:protein targeting to lysosome"/>
    <property type="evidence" value="ECO:0007669"/>
    <property type="project" value="TreeGrafter"/>
</dbReference>
<evidence type="ECO:0000256" key="7">
    <source>
        <dbReference type="SAM" id="MobiDB-lite"/>
    </source>
</evidence>
<evidence type="ECO:0000256" key="8">
    <source>
        <dbReference type="SAM" id="Phobius"/>
    </source>
</evidence>
<evidence type="ECO:0000313" key="9">
    <source>
        <dbReference type="Proteomes" id="UP000192220"/>
    </source>
</evidence>
<feature type="region of interest" description="Disordered" evidence="7">
    <location>
        <begin position="487"/>
        <end position="520"/>
    </location>
</feature>
<evidence type="ECO:0000256" key="2">
    <source>
        <dbReference type="ARBA" id="ARBA00010532"/>
    </source>
</evidence>
<keyword evidence="6" id="KW-0325">Glycoprotein</keyword>
<dbReference type="OrthoDB" id="18585at2759"/>
<protein>
    <submittedName>
        <fullName evidence="10">Lysosome membrane protein 2</fullName>
    </submittedName>
</protein>
<feature type="transmembrane region" description="Helical" evidence="8">
    <location>
        <begin position="7"/>
        <end position="31"/>
    </location>
</feature>
<dbReference type="GO" id="GO:0005764">
    <property type="term" value="C:lysosome"/>
    <property type="evidence" value="ECO:0007669"/>
    <property type="project" value="InterPro"/>
</dbReference>
<dbReference type="GO" id="GO:0006898">
    <property type="term" value="P:receptor-mediated endocytosis"/>
    <property type="evidence" value="ECO:0007669"/>
    <property type="project" value="TreeGrafter"/>
</dbReference>
<evidence type="ECO:0000256" key="3">
    <source>
        <dbReference type="ARBA" id="ARBA00022692"/>
    </source>
</evidence>
<keyword evidence="4 8" id="KW-1133">Transmembrane helix</keyword>
<evidence type="ECO:0000256" key="5">
    <source>
        <dbReference type="ARBA" id="ARBA00023136"/>
    </source>
</evidence>
<keyword evidence="5 8" id="KW-0472">Membrane</keyword>
<dbReference type="InParanoid" id="A0A2I4B2F8"/>
<dbReference type="STRING" id="52670.A0A2I4B2F8"/>
<dbReference type="RefSeq" id="XP_013861944.1">
    <property type="nucleotide sequence ID" value="XM_014006490.1"/>
</dbReference>
<comment type="similarity">
    <text evidence="2">Belongs to the CD36 family.</text>
</comment>
<dbReference type="PRINTS" id="PR01609">
    <property type="entry name" value="CD36FAMILY"/>
</dbReference>
<dbReference type="PRINTS" id="PR01611">
    <property type="entry name" value="LIMPII"/>
</dbReference>
<proteinExistence type="inferred from homology"/>
<dbReference type="AlphaFoldDB" id="A0A2I4B2F8"/>
<name>A0A2I4B2F8_AUSLI</name>
<evidence type="ECO:0000256" key="4">
    <source>
        <dbReference type="ARBA" id="ARBA00022989"/>
    </source>
</evidence>
<evidence type="ECO:0000256" key="6">
    <source>
        <dbReference type="ARBA" id="ARBA00023180"/>
    </source>
</evidence>
<keyword evidence="9" id="KW-1185">Reference proteome</keyword>
<evidence type="ECO:0000256" key="1">
    <source>
        <dbReference type="ARBA" id="ARBA00004370"/>
    </source>
</evidence>
<organism evidence="9 10">
    <name type="scientific">Austrofundulus limnaeus</name>
    <name type="common">Annual killifish</name>
    <dbReference type="NCBI Taxonomy" id="52670"/>
    <lineage>
        <taxon>Eukaryota</taxon>
        <taxon>Metazoa</taxon>
        <taxon>Chordata</taxon>
        <taxon>Craniata</taxon>
        <taxon>Vertebrata</taxon>
        <taxon>Euteleostomi</taxon>
        <taxon>Actinopterygii</taxon>
        <taxon>Neopterygii</taxon>
        <taxon>Teleostei</taxon>
        <taxon>Neoteleostei</taxon>
        <taxon>Acanthomorphata</taxon>
        <taxon>Ovalentaria</taxon>
        <taxon>Atherinomorphae</taxon>
        <taxon>Cyprinodontiformes</taxon>
        <taxon>Rivulidae</taxon>
        <taxon>Austrofundulus</taxon>
    </lineage>
</organism>
<dbReference type="Pfam" id="PF01130">
    <property type="entry name" value="CD36"/>
    <property type="match status" value="1"/>
</dbReference>
<reference evidence="10" key="1">
    <citation type="submission" date="2025-08" db="UniProtKB">
        <authorList>
            <consortium name="RefSeq"/>
        </authorList>
    </citation>
    <scope>IDENTIFICATION</scope>
</reference>
<evidence type="ECO:0000313" key="10">
    <source>
        <dbReference type="RefSeq" id="XP_013861944.1"/>
    </source>
</evidence>
<accession>A0A2I4B2F8</accession>
<sequence>MTRRPCAIYAVGTICALLLVSGIGLILARIFQTIMHNRLKKEIVLVEGSRVFESWKTPPPPVYMEFFFFNVTNVDEFLQGAKPQLDQIGPYTYREYRYKDNVTMIKNGTMVSAYNTKSFVFLREKSVGDPTVDAITTVNIPIWAVMNKAKVSFFRSSMANVYISATKSELFTTRTVDELLWGYEDPLLARIAVGNKEVDKIFGLMYKKNGSNDGEFVFHTGEQNYLDYGRVETWKGQRQLTFWSSNESNSIIGSDGSAFHPLLNRDERIFIFTPDLCRTIYMEVEKDVEVKGIPAYRFTPPRSVLASKEENPNNKGFCITPTECLGTGLLNVSPCRNGAPVVASFPHFYLGEEKYAAAMNGLSPKREHHQTFLDLNPTTGVIVRASKRAQVNILMTKLFGFPKTKGLNGTIFPVMFLNESVVIDDVSAAKVQKLLMIVNLVSNFPFFIVGLGGTMLLIFIILLFRAHRQKKEVKCTEFTKALYSTSKEDGTSYSPANVKDIDDPKNGNYIGMTPKADPQA</sequence>
<comment type="subcellular location">
    <subcellularLocation>
        <location evidence="1">Membrane</location>
    </subcellularLocation>
</comment>
<dbReference type="GO" id="GO:0016020">
    <property type="term" value="C:membrane"/>
    <property type="evidence" value="ECO:0007669"/>
    <property type="project" value="UniProtKB-SubCell"/>
</dbReference>
<dbReference type="PANTHER" id="PTHR11923:SF94">
    <property type="entry name" value="LYSOSOME MEMBRANE PROTEIN 2"/>
    <property type="match status" value="1"/>
</dbReference>
<dbReference type="Proteomes" id="UP000192220">
    <property type="component" value="Unplaced"/>
</dbReference>
<dbReference type="PANTHER" id="PTHR11923">
    <property type="entry name" value="SCAVENGER RECEPTOR CLASS B TYPE-1 SR-B1"/>
    <property type="match status" value="1"/>
</dbReference>
<keyword evidence="3 8" id="KW-0812">Transmembrane</keyword>
<dbReference type="GeneID" id="106516233"/>
<dbReference type="KEGG" id="alim:106516233"/>
<dbReference type="InterPro" id="IPR002159">
    <property type="entry name" value="CD36_fam"/>
</dbReference>
<dbReference type="InterPro" id="IPR005429">
    <property type="entry name" value="LimpII"/>
</dbReference>
<gene>
    <name evidence="10" type="primary">LOC106516233</name>
</gene>
<dbReference type="GO" id="GO:0005044">
    <property type="term" value="F:scavenger receptor activity"/>
    <property type="evidence" value="ECO:0007669"/>
    <property type="project" value="InterPro"/>
</dbReference>
<feature type="transmembrane region" description="Helical" evidence="8">
    <location>
        <begin position="444"/>
        <end position="464"/>
    </location>
</feature>